<evidence type="ECO:0000259" key="7">
    <source>
        <dbReference type="PROSITE" id="PS50237"/>
    </source>
</evidence>
<dbReference type="GO" id="GO:0006511">
    <property type="term" value="P:ubiquitin-dependent protein catabolic process"/>
    <property type="evidence" value="ECO:0007669"/>
    <property type="project" value="TreeGrafter"/>
</dbReference>
<dbReference type="PANTHER" id="PTHR45700:SF3">
    <property type="entry name" value="UBIQUITIN-PROTEIN LIGASE E3B"/>
    <property type="match status" value="1"/>
</dbReference>
<dbReference type="PANTHER" id="PTHR45700">
    <property type="entry name" value="UBIQUITIN-PROTEIN LIGASE E3C"/>
    <property type="match status" value="1"/>
</dbReference>
<dbReference type="Gene3D" id="3.90.1750.10">
    <property type="entry name" value="Hect, E3 ligase catalytic domains"/>
    <property type="match status" value="1"/>
</dbReference>
<dbReference type="Proteomes" id="UP000319731">
    <property type="component" value="Unassembled WGS sequence"/>
</dbReference>
<evidence type="ECO:0000313" key="9">
    <source>
        <dbReference type="Proteomes" id="UP000319731"/>
    </source>
</evidence>
<dbReference type="FunFam" id="3.30.2160.10:FF:000002">
    <property type="entry name" value="Putative Ubiquitin-protein ligase E3C"/>
    <property type="match status" value="1"/>
</dbReference>
<dbReference type="AlphaFoldDB" id="A0A507C8W2"/>
<dbReference type="Gene3D" id="3.30.2160.10">
    <property type="entry name" value="Hect, E3 ligase catalytic domain"/>
    <property type="match status" value="1"/>
</dbReference>
<evidence type="ECO:0000256" key="2">
    <source>
        <dbReference type="ARBA" id="ARBA00012485"/>
    </source>
</evidence>
<name>A0A507C8W2_9FUNG</name>
<feature type="region of interest" description="Disordered" evidence="6">
    <location>
        <begin position="1"/>
        <end position="20"/>
    </location>
</feature>
<comment type="caution">
    <text evidence="8">The sequence shown here is derived from an EMBL/GenBank/DDBJ whole genome shotgun (WGS) entry which is preliminary data.</text>
</comment>
<dbReference type="GeneID" id="42003327"/>
<feature type="domain" description="HECT" evidence="7">
    <location>
        <begin position="719"/>
        <end position="1077"/>
    </location>
</feature>
<proteinExistence type="predicted"/>
<dbReference type="CDD" id="cd00078">
    <property type="entry name" value="HECTc"/>
    <property type="match status" value="1"/>
</dbReference>
<dbReference type="SMART" id="SM00119">
    <property type="entry name" value="HECTc"/>
    <property type="match status" value="1"/>
</dbReference>
<gene>
    <name evidence="8" type="ORF">SmJEL517_g02102</name>
</gene>
<dbReference type="GO" id="GO:0061630">
    <property type="term" value="F:ubiquitin protein ligase activity"/>
    <property type="evidence" value="ECO:0007669"/>
    <property type="project" value="UniProtKB-EC"/>
</dbReference>
<dbReference type="GO" id="GO:0000209">
    <property type="term" value="P:protein polyubiquitination"/>
    <property type="evidence" value="ECO:0007669"/>
    <property type="project" value="InterPro"/>
</dbReference>
<dbReference type="OrthoDB" id="423283at2759"/>
<evidence type="ECO:0000313" key="8">
    <source>
        <dbReference type="EMBL" id="TPX35589.1"/>
    </source>
</evidence>
<dbReference type="EMBL" id="QEAO01000008">
    <property type="protein sequence ID" value="TPX35589.1"/>
    <property type="molecule type" value="Genomic_DNA"/>
</dbReference>
<feature type="active site" description="Glycyl thioester intermediate" evidence="5">
    <location>
        <position position="1053"/>
    </location>
</feature>
<feature type="compositionally biased region" description="Polar residues" evidence="6">
    <location>
        <begin position="1"/>
        <end position="11"/>
    </location>
</feature>
<comment type="catalytic activity">
    <reaction evidence="1">
        <text>S-ubiquitinyl-[E2 ubiquitin-conjugating enzyme]-L-cysteine + [acceptor protein]-L-lysine = [E2 ubiquitin-conjugating enzyme]-L-cysteine + N(6)-ubiquitinyl-[acceptor protein]-L-lysine.</text>
        <dbReference type="EC" id="2.3.2.26"/>
    </reaction>
</comment>
<evidence type="ECO:0000256" key="1">
    <source>
        <dbReference type="ARBA" id="ARBA00000885"/>
    </source>
</evidence>
<dbReference type="RefSeq" id="XP_031026062.1">
    <property type="nucleotide sequence ID" value="XM_031168030.1"/>
</dbReference>
<dbReference type="PROSITE" id="PS50237">
    <property type="entry name" value="HECT"/>
    <property type="match status" value="1"/>
</dbReference>
<dbReference type="EC" id="2.3.2.26" evidence="2"/>
<keyword evidence="3" id="KW-0808">Transferase</keyword>
<organism evidence="8 9">
    <name type="scientific">Synchytrium microbalum</name>
    <dbReference type="NCBI Taxonomy" id="1806994"/>
    <lineage>
        <taxon>Eukaryota</taxon>
        <taxon>Fungi</taxon>
        <taxon>Fungi incertae sedis</taxon>
        <taxon>Chytridiomycota</taxon>
        <taxon>Chytridiomycota incertae sedis</taxon>
        <taxon>Chytridiomycetes</taxon>
        <taxon>Synchytriales</taxon>
        <taxon>Synchytriaceae</taxon>
        <taxon>Synchytrium</taxon>
    </lineage>
</organism>
<evidence type="ECO:0000256" key="6">
    <source>
        <dbReference type="SAM" id="MobiDB-lite"/>
    </source>
</evidence>
<evidence type="ECO:0000256" key="4">
    <source>
        <dbReference type="ARBA" id="ARBA00022786"/>
    </source>
</evidence>
<dbReference type="STRING" id="1806994.A0A507C8W2"/>
<keyword evidence="9" id="KW-1185">Reference proteome</keyword>
<dbReference type="InterPro" id="IPR044611">
    <property type="entry name" value="E3A/B/C-like"/>
</dbReference>
<accession>A0A507C8W2</accession>
<dbReference type="InterPro" id="IPR035983">
    <property type="entry name" value="Hect_E3_ubiquitin_ligase"/>
</dbReference>
<dbReference type="InterPro" id="IPR000569">
    <property type="entry name" value="HECT_dom"/>
</dbReference>
<dbReference type="Gene3D" id="3.30.2410.10">
    <property type="entry name" value="Hect, E3 ligase catalytic domain"/>
    <property type="match status" value="1"/>
</dbReference>
<dbReference type="SUPFAM" id="SSF56204">
    <property type="entry name" value="Hect, E3 ligase catalytic domain"/>
    <property type="match status" value="1"/>
</dbReference>
<evidence type="ECO:0000256" key="3">
    <source>
        <dbReference type="ARBA" id="ARBA00022679"/>
    </source>
</evidence>
<reference evidence="8 9" key="1">
    <citation type="journal article" date="2019" name="Sci. Rep.">
        <title>Comparative genomics of chytrid fungi reveal insights into the obligate biotrophic and pathogenic lifestyle of Synchytrium endobioticum.</title>
        <authorList>
            <person name="van de Vossenberg B.T.L.H."/>
            <person name="Warris S."/>
            <person name="Nguyen H.D.T."/>
            <person name="van Gent-Pelzer M.P.E."/>
            <person name="Joly D.L."/>
            <person name="van de Geest H.C."/>
            <person name="Bonants P.J.M."/>
            <person name="Smith D.S."/>
            <person name="Levesque C.A."/>
            <person name="van der Lee T.A.J."/>
        </authorList>
    </citation>
    <scope>NUCLEOTIDE SEQUENCE [LARGE SCALE GENOMIC DNA]</scope>
    <source>
        <strain evidence="8 9">JEL517</strain>
    </source>
</reference>
<protein>
    <recommendedName>
        <fullName evidence="2">HECT-type E3 ubiquitin transferase</fullName>
        <ecNumber evidence="2">2.3.2.26</ecNumber>
    </recommendedName>
</protein>
<sequence>MSFLAKTSTNDASKAVEKARKERELREKLRAQQLSQQSHEEAATVIQRSLGRWYARVLARKALRTLWDQQATSHSPEDFVLQAFLLLSFYTHGDDSARLSQYMNLVLTQKTPPFLVMIARSRTTKATLRVLMRLLRMVFERVCGPASPESVMSPRSPNWRPATQPLYLSGFEIRWLFMSLDPRSYPAQLQPILLLIYDDLFLKHDCYKIVRLALQQHIHNIEIYTRRLVKDEQDDKVVKATHLWMGVMFNIALWPLKFPQSDSLLATQVPFVKLLIEHIWTIPMVVKTLDQQSLTIFQKSNVYSRVLEVIKSNNEVVTNMSGEDAFCIVANLVDSQSRLGEEPADDAILIVVKILSHCKSFISIATSVKKPIPNSSSQYHPVFGWYASTLKPKEGLSLSPQQWERVTESLTYLWSRAILTQLLKPIIVFAPEATTTPPKSVKSPTGARKLLSIVRPSSSVLSLSSASTQARRIEVTQAASHLLAVSNLYLLLSQVLIQLRSQIMSSIGFTIGFVPGMWRIITEMGPTSNGLELLFKSSRDPSKEPFGTTLQLFCDLASRLYLTLDDEEVYERQSPFTLSETTEMARFLNRFCFEYLSANPATTSGTEAAFVDPVFTSCRRLLSLLYDRSSRRPFSDDPDFWLIKEVKKTSFVDDVAKGDTRALHILSIMPQTIPFKNRVEIFRNLIQRDKLTVPSQPHIITVYRKRVLEDGFRQLNRIPPSQLKQTIRTKFVNELGLNEAGIDQDGIFKEFLEELVKKAFDPQFNLFKTNELSGLAFPSSTSFIHEDHMNLFTFVGKILAKGLFEGITLDIPLVSSLYSKVLGKNPQLDELPSVDPELYKNLTFVKHYEGDCEDLGLSFTIDADIFGKIETKELKYNGRDISVTNANRYEYIYLVADYKLNSECREQQEAFVKGFQSVVKRDWLRVFSPVELQKLMCGEDSQLDINDLRSHTRYEGGYFDGHGTIRMLWNTLGKLDAEMQGKFLKYVTSCSRPPIGGFQHLSPPFTIRFVPSDPADELPDSNGFARGTLLTQALASVLGLGKDSGRLPTASTCFNLLKLPSYKKQTTLEKKLLYAVRVVLYSPLISCKCNYCFVLLDYVQHGLRAVVIAKATYDMPTDIGAIVE</sequence>
<evidence type="ECO:0000256" key="5">
    <source>
        <dbReference type="PROSITE-ProRule" id="PRU00104"/>
    </source>
</evidence>
<keyword evidence="4 5" id="KW-0833">Ubl conjugation pathway</keyword>
<dbReference type="Pfam" id="PF00632">
    <property type="entry name" value="HECT"/>
    <property type="match status" value="1"/>
</dbReference>